<dbReference type="InterPro" id="IPR029035">
    <property type="entry name" value="DHS-like_NAD/FAD-binding_dom"/>
</dbReference>
<reference evidence="9" key="1">
    <citation type="submission" date="2021-01" db="EMBL/GenBank/DDBJ databases">
        <title>Metabolic potential, ecology and presence of endohyphal bacteria is reflected in genomic diversity of Mucoromycotina.</title>
        <authorList>
            <person name="Muszewska A."/>
            <person name="Okrasinska A."/>
            <person name="Steczkiewicz K."/>
            <person name="Drgas O."/>
            <person name="Orlowska M."/>
            <person name="Perlinska-Lenart U."/>
            <person name="Aleksandrzak-Piekarczyk T."/>
            <person name="Szatraj K."/>
            <person name="Zielenkiewicz U."/>
            <person name="Pilsyk S."/>
            <person name="Malc E."/>
            <person name="Mieczkowski P."/>
            <person name="Kruszewska J.S."/>
            <person name="Biernat P."/>
            <person name="Pawlowska J."/>
        </authorList>
    </citation>
    <scope>NUCLEOTIDE SEQUENCE</scope>
    <source>
        <strain evidence="9">WA0000018081</strain>
    </source>
</reference>
<organism evidence="9 10">
    <name type="scientific">Thamnidium elegans</name>
    <dbReference type="NCBI Taxonomy" id="101142"/>
    <lineage>
        <taxon>Eukaryota</taxon>
        <taxon>Fungi</taxon>
        <taxon>Fungi incertae sedis</taxon>
        <taxon>Mucoromycota</taxon>
        <taxon>Mucoromycotina</taxon>
        <taxon>Mucoromycetes</taxon>
        <taxon>Mucorales</taxon>
        <taxon>Mucorineae</taxon>
        <taxon>Mucoraceae</taxon>
        <taxon>Thamnidium</taxon>
    </lineage>
</organism>
<dbReference type="InterPro" id="IPR012000">
    <property type="entry name" value="Thiamin_PyroP_enz_cen_dom"/>
</dbReference>
<dbReference type="PANTHER" id="PTHR43452:SF30">
    <property type="entry name" value="PYRUVATE DECARBOXYLASE ISOZYME 1-RELATED"/>
    <property type="match status" value="1"/>
</dbReference>
<dbReference type="Gene3D" id="3.40.50.970">
    <property type="match status" value="1"/>
</dbReference>
<dbReference type="Proteomes" id="UP000613177">
    <property type="component" value="Unassembled WGS sequence"/>
</dbReference>
<dbReference type="Pfam" id="PF00205">
    <property type="entry name" value="TPP_enzyme_M"/>
    <property type="match status" value="1"/>
</dbReference>
<dbReference type="GO" id="GO:0000287">
    <property type="term" value="F:magnesium ion binding"/>
    <property type="evidence" value="ECO:0007669"/>
    <property type="project" value="InterPro"/>
</dbReference>
<sequence>MSSVQVPSIHPLQISPVRNTQRTQPPVLGQIIKLIQSAQHPIIVVDGCGFRHQLQVEAVDFIHCTGFPTFSTPMGKGIIDGITEEIEKSDLLTAVLSVTKSPFRIKPTPIDNNDGSFQSTAQGASVFIRKGLTPVIFLLNNNGYLTEKMINGPLSRL</sequence>
<comment type="cofactor">
    <cofactor evidence="1">
        <name>thiamine diphosphate</name>
        <dbReference type="ChEBI" id="CHEBI:58937"/>
    </cofactor>
</comment>
<dbReference type="InterPro" id="IPR012110">
    <property type="entry name" value="PDC/IPDC-like"/>
</dbReference>
<evidence type="ECO:0000256" key="2">
    <source>
        <dbReference type="ARBA" id="ARBA00007812"/>
    </source>
</evidence>
<evidence type="ECO:0000256" key="1">
    <source>
        <dbReference type="ARBA" id="ARBA00001964"/>
    </source>
</evidence>
<protein>
    <recommendedName>
        <fullName evidence="8">Thiamine pyrophosphate enzyme central domain-containing protein</fullName>
    </recommendedName>
</protein>
<name>A0A8H7VXD4_9FUNG</name>
<keyword evidence="6" id="KW-0786">Thiamine pyrophosphate</keyword>
<dbReference type="GO" id="GO:0005829">
    <property type="term" value="C:cytosol"/>
    <property type="evidence" value="ECO:0007669"/>
    <property type="project" value="TreeGrafter"/>
</dbReference>
<gene>
    <name evidence="9" type="ORF">INT48_005605</name>
</gene>
<comment type="caution">
    <text evidence="9">The sequence shown here is derived from an EMBL/GenBank/DDBJ whole genome shotgun (WGS) entry which is preliminary data.</text>
</comment>
<dbReference type="SUPFAM" id="SSF52518">
    <property type="entry name" value="Thiamin diphosphate-binding fold (THDP-binding)"/>
    <property type="match status" value="1"/>
</dbReference>
<comment type="similarity">
    <text evidence="2">Belongs to the TPP enzyme family.</text>
</comment>
<evidence type="ECO:0000259" key="8">
    <source>
        <dbReference type="Pfam" id="PF00205"/>
    </source>
</evidence>
<dbReference type="GO" id="GO:0000949">
    <property type="term" value="P:aromatic amino acid family catabolic process to alcohol via Ehrlich pathway"/>
    <property type="evidence" value="ECO:0007669"/>
    <property type="project" value="TreeGrafter"/>
</dbReference>
<feature type="domain" description="Thiamine pyrophosphate enzyme central" evidence="8">
    <location>
        <begin position="30"/>
        <end position="80"/>
    </location>
</feature>
<keyword evidence="5" id="KW-0460">Magnesium</keyword>
<keyword evidence="4" id="KW-0210">Decarboxylase</keyword>
<evidence type="ECO:0000256" key="3">
    <source>
        <dbReference type="ARBA" id="ARBA00022723"/>
    </source>
</evidence>
<dbReference type="SUPFAM" id="SSF52467">
    <property type="entry name" value="DHS-like NAD/FAD-binding domain"/>
    <property type="match status" value="1"/>
</dbReference>
<evidence type="ECO:0000256" key="7">
    <source>
        <dbReference type="ARBA" id="ARBA00023239"/>
    </source>
</evidence>
<accession>A0A8H7VXD4</accession>
<proteinExistence type="inferred from homology"/>
<dbReference type="EMBL" id="JAEPRE010000190">
    <property type="protein sequence ID" value="KAG2230649.1"/>
    <property type="molecule type" value="Genomic_DNA"/>
</dbReference>
<evidence type="ECO:0000256" key="4">
    <source>
        <dbReference type="ARBA" id="ARBA00022793"/>
    </source>
</evidence>
<evidence type="ECO:0000256" key="5">
    <source>
        <dbReference type="ARBA" id="ARBA00022842"/>
    </source>
</evidence>
<dbReference type="AlphaFoldDB" id="A0A8H7VXD4"/>
<evidence type="ECO:0000313" key="9">
    <source>
        <dbReference type="EMBL" id="KAG2230649.1"/>
    </source>
</evidence>
<dbReference type="GO" id="GO:0004737">
    <property type="term" value="F:pyruvate decarboxylase activity"/>
    <property type="evidence" value="ECO:0007669"/>
    <property type="project" value="TreeGrafter"/>
</dbReference>
<evidence type="ECO:0000256" key="6">
    <source>
        <dbReference type="ARBA" id="ARBA00023052"/>
    </source>
</evidence>
<dbReference type="GO" id="GO:0030976">
    <property type="term" value="F:thiamine pyrophosphate binding"/>
    <property type="evidence" value="ECO:0007669"/>
    <property type="project" value="InterPro"/>
</dbReference>
<dbReference type="PANTHER" id="PTHR43452">
    <property type="entry name" value="PYRUVATE DECARBOXYLASE"/>
    <property type="match status" value="1"/>
</dbReference>
<keyword evidence="3" id="KW-0479">Metal-binding</keyword>
<evidence type="ECO:0000313" key="10">
    <source>
        <dbReference type="Proteomes" id="UP000613177"/>
    </source>
</evidence>
<dbReference type="Gene3D" id="3.40.50.1220">
    <property type="entry name" value="TPP-binding domain"/>
    <property type="match status" value="1"/>
</dbReference>
<keyword evidence="7" id="KW-0456">Lyase</keyword>
<keyword evidence="10" id="KW-1185">Reference proteome</keyword>
<dbReference type="InterPro" id="IPR029061">
    <property type="entry name" value="THDP-binding"/>
</dbReference>